<protein>
    <recommendedName>
        <fullName evidence="3">Amidase enhancer</fullName>
    </recommendedName>
</protein>
<reference evidence="1" key="2">
    <citation type="journal article" date="2021" name="PeerJ">
        <title>Extensive microbial diversity within the chicken gut microbiome revealed by metagenomics and culture.</title>
        <authorList>
            <person name="Gilroy R."/>
            <person name="Ravi A."/>
            <person name="Getino M."/>
            <person name="Pursley I."/>
            <person name="Horton D.L."/>
            <person name="Alikhan N.F."/>
            <person name="Baker D."/>
            <person name="Gharbi K."/>
            <person name="Hall N."/>
            <person name="Watson M."/>
            <person name="Adriaenssens E.M."/>
            <person name="Foster-Nyarko E."/>
            <person name="Jarju S."/>
            <person name="Secka A."/>
            <person name="Antonio M."/>
            <person name="Oren A."/>
            <person name="Chaudhuri R.R."/>
            <person name="La Ragione R."/>
            <person name="Hildebrand F."/>
            <person name="Pallen M.J."/>
        </authorList>
    </citation>
    <scope>NUCLEOTIDE SEQUENCE</scope>
    <source>
        <strain evidence="1">CHK195-26880</strain>
    </source>
</reference>
<evidence type="ECO:0000313" key="2">
    <source>
        <dbReference type="Proteomes" id="UP000886833"/>
    </source>
</evidence>
<dbReference type="AlphaFoldDB" id="A0A9D1GBW6"/>
<evidence type="ECO:0000313" key="1">
    <source>
        <dbReference type="EMBL" id="HIT38175.1"/>
    </source>
</evidence>
<accession>A0A9D1GBW6</accession>
<organism evidence="1 2">
    <name type="scientific">Candidatus Onthousia faecipullorum</name>
    <dbReference type="NCBI Taxonomy" id="2840887"/>
    <lineage>
        <taxon>Bacteria</taxon>
        <taxon>Bacillati</taxon>
        <taxon>Bacillota</taxon>
        <taxon>Bacilli</taxon>
        <taxon>Candidatus Onthousia</taxon>
    </lineage>
</organism>
<proteinExistence type="predicted"/>
<dbReference type="EMBL" id="DVKQ01000090">
    <property type="protein sequence ID" value="HIT38175.1"/>
    <property type="molecule type" value="Genomic_DNA"/>
</dbReference>
<name>A0A9D1GBW6_9FIRM</name>
<reference evidence="1" key="1">
    <citation type="submission" date="2020-10" db="EMBL/GenBank/DDBJ databases">
        <authorList>
            <person name="Gilroy R."/>
        </authorList>
    </citation>
    <scope>NUCLEOTIDE SEQUENCE</scope>
    <source>
        <strain evidence="1">CHK195-26880</strain>
    </source>
</reference>
<evidence type="ECO:0008006" key="3">
    <source>
        <dbReference type="Google" id="ProtNLM"/>
    </source>
</evidence>
<sequence length="332" mass="38661">MLESYKIARSSNNEEVLYLYLNVDYEFGEDLEENDLEKKARSYLVTHDIKFNGNKIIFIVNGISTKMITINNNKAYLNDYLITLNTKEKMTLKDILLSLLFSNINISLKEETLKALTVLYRGEIIYNLNNNTLDLRKLSLSYHNYNYYKVTYPETYKSKFTIFNKVIDETNGEYLINNNKPIKCFTHLVSNGYTEEDKSIPYTLKKESLWDLAYPNYLQRKDYSIKEFKEKLNLKSDKFTIKITSISDSNRIKELDLGERKIDARSLAVYLDLPSTDITIIIKKDYLTFITRGIGSGLGLSIIGADNLAELGYNYKQILNYYFKDVSLVVQK</sequence>
<dbReference type="Proteomes" id="UP000886833">
    <property type="component" value="Unassembled WGS sequence"/>
</dbReference>
<gene>
    <name evidence="1" type="ORF">IAB59_06860</name>
</gene>
<comment type="caution">
    <text evidence="1">The sequence shown here is derived from an EMBL/GenBank/DDBJ whole genome shotgun (WGS) entry which is preliminary data.</text>
</comment>